<evidence type="ECO:0000259" key="2">
    <source>
        <dbReference type="PROSITE" id="PS51096"/>
    </source>
</evidence>
<dbReference type="EMBL" id="JABBCP010000003">
    <property type="protein sequence ID" value="NMF55843.1"/>
    <property type="molecule type" value="Genomic_DNA"/>
</dbReference>
<dbReference type="GO" id="GO:0016020">
    <property type="term" value="C:membrane"/>
    <property type="evidence" value="ECO:0007669"/>
    <property type="project" value="InterPro"/>
</dbReference>
<dbReference type="GO" id="GO:0016740">
    <property type="term" value="F:transferase activity"/>
    <property type="evidence" value="ECO:0007669"/>
    <property type="project" value="UniProtKB-KW"/>
</dbReference>
<dbReference type="InterPro" id="IPR004701">
    <property type="entry name" value="PTS_EIIA_man-typ"/>
</dbReference>
<dbReference type="AlphaFoldDB" id="A0A7X9UCG0"/>
<evidence type="ECO:0000313" key="3">
    <source>
        <dbReference type="EMBL" id="NMF55843.1"/>
    </source>
</evidence>
<accession>A0A7X9UCG0</accession>
<dbReference type="SUPFAM" id="SSF53062">
    <property type="entry name" value="PTS system fructose IIA component-like"/>
    <property type="match status" value="1"/>
</dbReference>
<dbReference type="RefSeq" id="WP_169277485.1">
    <property type="nucleotide sequence ID" value="NZ_JABBCP010000003.1"/>
</dbReference>
<gene>
    <name evidence="3" type="ORF">HF320_05825</name>
</gene>
<evidence type="ECO:0000313" key="4">
    <source>
        <dbReference type="Proteomes" id="UP000546970"/>
    </source>
</evidence>
<keyword evidence="1" id="KW-0808">Transferase</keyword>
<dbReference type="InterPro" id="IPR036662">
    <property type="entry name" value="PTS_EIIA_man-typ_sf"/>
</dbReference>
<protein>
    <submittedName>
        <fullName evidence="3">PTS mannose transporter subunit IIA</fullName>
    </submittedName>
</protein>
<dbReference type="Pfam" id="PF03610">
    <property type="entry name" value="EIIA-man"/>
    <property type="match status" value="1"/>
</dbReference>
<dbReference type="PANTHER" id="PTHR33799">
    <property type="entry name" value="PTS PERMEASE-RELATED-RELATED"/>
    <property type="match status" value="1"/>
</dbReference>
<dbReference type="Proteomes" id="UP000546970">
    <property type="component" value="Unassembled WGS sequence"/>
</dbReference>
<name>A0A7X9UCG0_9ACTN</name>
<dbReference type="InterPro" id="IPR051471">
    <property type="entry name" value="Bacterial_PTS_sugar_comp"/>
</dbReference>
<feature type="domain" description="PTS EIIA type-4" evidence="2">
    <location>
        <begin position="1"/>
        <end position="132"/>
    </location>
</feature>
<proteinExistence type="predicted"/>
<organism evidence="3 4">
    <name type="scientific">Collinsella acetigenes</name>
    <dbReference type="NCBI Taxonomy" id="2713419"/>
    <lineage>
        <taxon>Bacteria</taxon>
        <taxon>Bacillati</taxon>
        <taxon>Actinomycetota</taxon>
        <taxon>Coriobacteriia</taxon>
        <taxon>Coriobacteriales</taxon>
        <taxon>Coriobacteriaceae</taxon>
        <taxon>Collinsella</taxon>
    </lineage>
</organism>
<dbReference type="GO" id="GO:0009401">
    <property type="term" value="P:phosphoenolpyruvate-dependent sugar phosphotransferase system"/>
    <property type="evidence" value="ECO:0007669"/>
    <property type="project" value="InterPro"/>
</dbReference>
<comment type="caution">
    <text evidence="3">The sequence shown here is derived from an EMBL/GenBank/DDBJ whole genome shotgun (WGS) entry which is preliminary data.</text>
</comment>
<dbReference type="PANTHER" id="PTHR33799:SF1">
    <property type="entry name" value="PTS SYSTEM MANNOSE-SPECIFIC EIIAB COMPONENT-RELATED"/>
    <property type="match status" value="1"/>
</dbReference>
<dbReference type="Gene3D" id="3.40.50.510">
    <property type="entry name" value="Phosphotransferase system, mannose-type IIA component"/>
    <property type="match status" value="1"/>
</dbReference>
<evidence type="ECO:0000256" key="1">
    <source>
        <dbReference type="ARBA" id="ARBA00022679"/>
    </source>
</evidence>
<reference evidence="3 4" key="1">
    <citation type="submission" date="2020-04" db="EMBL/GenBank/DDBJ databases">
        <title>Collinsella sp. KGMB02528 nov., an anaerobic actinobacterium isolated from human feces.</title>
        <authorList>
            <person name="Han K.-I."/>
            <person name="Eom M.K."/>
            <person name="Kim J.-S."/>
            <person name="Lee K.C."/>
            <person name="Suh M.K."/>
            <person name="Park S.-H."/>
            <person name="Lee J.H."/>
            <person name="Kang S.W."/>
            <person name="Park J.-E."/>
            <person name="Oh B.S."/>
            <person name="Yu S.Y."/>
            <person name="Choi S.-H."/>
            <person name="Lee D.H."/>
            <person name="Yoon H."/>
            <person name="Kim B.-Y."/>
            <person name="Lee J.H."/>
            <person name="Lee J.-S."/>
        </authorList>
    </citation>
    <scope>NUCLEOTIDE SEQUENCE [LARGE SCALE GENOMIC DNA]</scope>
    <source>
        <strain evidence="3 4">KGMB02528</strain>
    </source>
</reference>
<dbReference type="PROSITE" id="PS51096">
    <property type="entry name" value="PTS_EIIA_TYPE_4"/>
    <property type="match status" value="1"/>
</dbReference>
<sequence>MKKILVASHGRLASGVKSVAAVLLHDDSAITAVDCYVDESDPNEKIAAFIESVQPEDDALIITDLLGGSVCNMVTAMQPEQRGIVHVTGFNIAFILECLLTTERFTPEYIDGAVAQASGCMQRVALPAEEALDTDDDFFA</sequence>
<keyword evidence="4" id="KW-1185">Reference proteome</keyword>